<evidence type="ECO:0000256" key="1">
    <source>
        <dbReference type="SAM" id="MobiDB-lite"/>
    </source>
</evidence>
<evidence type="ECO:0000256" key="2">
    <source>
        <dbReference type="SAM" id="SignalP"/>
    </source>
</evidence>
<dbReference type="InterPro" id="IPR006059">
    <property type="entry name" value="SBP"/>
</dbReference>
<reference evidence="3" key="1">
    <citation type="journal article" date="2014" name="Int. J. Syst. Evol. Microbiol.">
        <title>Complete genome sequence of Corynebacterium casei LMG S-19264T (=DSM 44701T), isolated from a smear-ripened cheese.</title>
        <authorList>
            <consortium name="US DOE Joint Genome Institute (JGI-PGF)"/>
            <person name="Walter F."/>
            <person name="Albersmeier A."/>
            <person name="Kalinowski J."/>
            <person name="Ruckert C."/>
        </authorList>
    </citation>
    <scope>NUCLEOTIDE SEQUENCE</scope>
    <source>
        <strain evidence="3">CGMCC 1.6333</strain>
    </source>
</reference>
<feature type="compositionally biased region" description="Low complexity" evidence="1">
    <location>
        <begin position="39"/>
        <end position="51"/>
    </location>
</feature>
<dbReference type="CDD" id="cd14748">
    <property type="entry name" value="PBP2_UgpB"/>
    <property type="match status" value="1"/>
</dbReference>
<dbReference type="RefSeq" id="WP_229666764.1">
    <property type="nucleotide sequence ID" value="NZ_BMLG01000018.1"/>
</dbReference>
<accession>A0A917TUY4</accession>
<reference evidence="3" key="2">
    <citation type="submission" date="2020-09" db="EMBL/GenBank/DDBJ databases">
        <authorList>
            <person name="Sun Q."/>
            <person name="Zhou Y."/>
        </authorList>
    </citation>
    <scope>NUCLEOTIDE SEQUENCE</scope>
    <source>
        <strain evidence="3">CGMCC 1.6333</strain>
    </source>
</reference>
<feature type="chain" id="PRO_5038614753" evidence="2">
    <location>
        <begin position="30"/>
        <end position="436"/>
    </location>
</feature>
<dbReference type="PANTHER" id="PTHR43649">
    <property type="entry name" value="ARABINOSE-BINDING PROTEIN-RELATED"/>
    <property type="match status" value="1"/>
</dbReference>
<gene>
    <name evidence="3" type="primary">ugpB</name>
    <name evidence="3" type="ORF">GCM10011351_25960</name>
</gene>
<dbReference type="Proteomes" id="UP000618460">
    <property type="component" value="Unassembled WGS sequence"/>
</dbReference>
<evidence type="ECO:0000313" key="3">
    <source>
        <dbReference type="EMBL" id="GGM38635.1"/>
    </source>
</evidence>
<dbReference type="InterPro" id="IPR050490">
    <property type="entry name" value="Bact_solute-bd_prot1"/>
</dbReference>
<dbReference type="Gene3D" id="3.40.190.10">
    <property type="entry name" value="Periplasmic binding protein-like II"/>
    <property type="match status" value="1"/>
</dbReference>
<dbReference type="EMBL" id="BMLG01000018">
    <property type="protein sequence ID" value="GGM38635.1"/>
    <property type="molecule type" value="Genomic_DNA"/>
</dbReference>
<evidence type="ECO:0000313" key="4">
    <source>
        <dbReference type="Proteomes" id="UP000618460"/>
    </source>
</evidence>
<dbReference type="PANTHER" id="PTHR43649:SF12">
    <property type="entry name" value="DIACETYLCHITOBIOSE BINDING PROTEIN DASA"/>
    <property type="match status" value="1"/>
</dbReference>
<feature type="signal peptide" evidence="2">
    <location>
        <begin position="1"/>
        <end position="29"/>
    </location>
</feature>
<protein>
    <submittedName>
        <fullName evidence="3">ABC transporter substrate-binding protein</fullName>
    </submittedName>
</protein>
<dbReference type="AlphaFoldDB" id="A0A917TUY4"/>
<proteinExistence type="predicted"/>
<organism evidence="3 4">
    <name type="scientific">Paraliobacillus quinghaiensis</name>
    <dbReference type="NCBI Taxonomy" id="470815"/>
    <lineage>
        <taxon>Bacteria</taxon>
        <taxon>Bacillati</taxon>
        <taxon>Bacillota</taxon>
        <taxon>Bacilli</taxon>
        <taxon>Bacillales</taxon>
        <taxon>Bacillaceae</taxon>
        <taxon>Paraliobacillus</taxon>
    </lineage>
</organism>
<dbReference type="SUPFAM" id="SSF53850">
    <property type="entry name" value="Periplasmic binding protein-like II"/>
    <property type="match status" value="1"/>
</dbReference>
<dbReference type="Pfam" id="PF13416">
    <property type="entry name" value="SBP_bac_8"/>
    <property type="match status" value="1"/>
</dbReference>
<keyword evidence="4" id="KW-1185">Reference proteome</keyword>
<comment type="caution">
    <text evidence="3">The sequence shown here is derived from an EMBL/GenBank/DDBJ whole genome shotgun (WGS) entry which is preliminary data.</text>
</comment>
<keyword evidence="2" id="KW-0732">Signal</keyword>
<feature type="region of interest" description="Disordered" evidence="1">
    <location>
        <begin position="28"/>
        <end position="51"/>
    </location>
</feature>
<dbReference type="PROSITE" id="PS51257">
    <property type="entry name" value="PROKAR_LIPOPROTEIN"/>
    <property type="match status" value="1"/>
</dbReference>
<sequence>MVRNKKWLISLLSVFLILVLAACSGNSGASGDDGEDTNGSDSSNSSDSGSTETQEISFWAPFSGADGPFMKKIVDDYNASQDDYQVDFQIVPQTDYYKTVDLSFNGGDNTPDVLIMHGDQIFTYSEKDILKPLDDILGGDVTAAQYHERGIEGATVNGEIYGLPLDIHPLMFYWNKDMFEAAGLDPEQPPTNREEFIEYAQKLTNADKNEYGYVVPTLWPQQFIFPTLVAQNGGELYTDGEVNFTAPEVVEALQFQRDLIAEYEVSPADVQQDGEVTLFLQGRNAMHLNGPWMLQQWVDAGMNFGVAPVPQLGTEQEAVFANSHNFVIPESVDDAKIDGILNFLRYVGDNTLAWAESGQAPAAKATYESDAFQEVNIQSPQVAKQFDDVVFSPDVENWGLAVDPLMEEINAALLGQSGVEEALQEAQDKASQSLEE</sequence>
<name>A0A917TUY4_9BACI</name>